<dbReference type="InParanoid" id="A0A2H3CP16"/>
<reference evidence="2" key="1">
    <citation type="journal article" date="2017" name="Nat. Ecol. Evol.">
        <title>Genome expansion and lineage-specific genetic innovations in the forest pathogenic fungi Armillaria.</title>
        <authorList>
            <person name="Sipos G."/>
            <person name="Prasanna A.N."/>
            <person name="Walter M.C."/>
            <person name="O'Connor E."/>
            <person name="Balint B."/>
            <person name="Krizsan K."/>
            <person name="Kiss B."/>
            <person name="Hess J."/>
            <person name="Varga T."/>
            <person name="Slot J."/>
            <person name="Riley R."/>
            <person name="Boka B."/>
            <person name="Rigling D."/>
            <person name="Barry K."/>
            <person name="Lee J."/>
            <person name="Mihaltcheva S."/>
            <person name="LaButti K."/>
            <person name="Lipzen A."/>
            <person name="Waldron R."/>
            <person name="Moloney N.M."/>
            <person name="Sperisen C."/>
            <person name="Kredics L."/>
            <person name="Vagvoelgyi C."/>
            <person name="Patrignani A."/>
            <person name="Fitzpatrick D."/>
            <person name="Nagy I."/>
            <person name="Doyle S."/>
            <person name="Anderson J.B."/>
            <person name="Grigoriev I.V."/>
            <person name="Gueldener U."/>
            <person name="Muensterkoetter M."/>
            <person name="Nagy L.G."/>
        </authorList>
    </citation>
    <scope>NUCLEOTIDE SEQUENCE [LARGE SCALE GENOMIC DNA]</scope>
    <source>
        <strain evidence="2">Ar21-2</strain>
    </source>
</reference>
<evidence type="ECO:0000313" key="1">
    <source>
        <dbReference type="EMBL" id="PBK83610.1"/>
    </source>
</evidence>
<dbReference type="STRING" id="47427.A0A2H3CP16"/>
<organism evidence="1 2">
    <name type="scientific">Armillaria gallica</name>
    <name type="common">Bulbous honey fungus</name>
    <name type="synonym">Armillaria bulbosa</name>
    <dbReference type="NCBI Taxonomy" id="47427"/>
    <lineage>
        <taxon>Eukaryota</taxon>
        <taxon>Fungi</taxon>
        <taxon>Dikarya</taxon>
        <taxon>Basidiomycota</taxon>
        <taxon>Agaricomycotina</taxon>
        <taxon>Agaricomycetes</taxon>
        <taxon>Agaricomycetidae</taxon>
        <taxon>Agaricales</taxon>
        <taxon>Marasmiineae</taxon>
        <taxon>Physalacriaceae</taxon>
        <taxon>Armillaria</taxon>
    </lineage>
</organism>
<name>A0A2H3CP16_ARMGA</name>
<sequence length="145" mass="16314">MLVKRTIARGQEQKGSVKTRTLMTDNVAMTIDHDASLDVDLPPYFPPTRHGNWAMTPVKEHIKWMDNNFMSSSVTMITALYKVNPEPRKWVFGSIMCQADDTSEDNDLTRMLQDANVKAANAYRAQGTPAAQHTIQIMDVEQGCL</sequence>
<gene>
    <name evidence="1" type="ORF">ARMGADRAFT_1089224</name>
</gene>
<proteinExistence type="predicted"/>
<dbReference type="Proteomes" id="UP000217790">
    <property type="component" value="Unassembled WGS sequence"/>
</dbReference>
<dbReference type="AlphaFoldDB" id="A0A2H3CP16"/>
<keyword evidence="2" id="KW-1185">Reference proteome</keyword>
<dbReference type="EMBL" id="KZ293705">
    <property type="protein sequence ID" value="PBK83610.1"/>
    <property type="molecule type" value="Genomic_DNA"/>
</dbReference>
<accession>A0A2H3CP16</accession>
<protein>
    <submittedName>
        <fullName evidence="1">Uncharacterized protein</fullName>
    </submittedName>
</protein>
<evidence type="ECO:0000313" key="2">
    <source>
        <dbReference type="Proteomes" id="UP000217790"/>
    </source>
</evidence>